<dbReference type="GeneTree" id="ENSGT00950000185388"/>
<dbReference type="AlphaFoldDB" id="A0A8C6XNH6"/>
<accession>A0A8C6XNH6</accession>
<evidence type="ECO:0000313" key="2">
    <source>
        <dbReference type="Proteomes" id="UP000694559"/>
    </source>
</evidence>
<reference evidence="1" key="2">
    <citation type="submission" date="2025-09" db="UniProtKB">
        <authorList>
            <consortium name="Ensembl"/>
        </authorList>
    </citation>
    <scope>IDENTIFICATION</scope>
</reference>
<evidence type="ECO:0000313" key="1">
    <source>
        <dbReference type="Ensembl" id="ENSNNAP00000016789.1"/>
    </source>
</evidence>
<dbReference type="GO" id="GO:0006611">
    <property type="term" value="P:protein export from nucleus"/>
    <property type="evidence" value="ECO:0007669"/>
    <property type="project" value="InterPro"/>
</dbReference>
<dbReference type="GO" id="GO:0005634">
    <property type="term" value="C:nucleus"/>
    <property type="evidence" value="ECO:0007669"/>
    <property type="project" value="TreeGrafter"/>
</dbReference>
<dbReference type="Proteomes" id="UP000694559">
    <property type="component" value="Unplaced"/>
</dbReference>
<name>A0A8C6XNH6_NAJNA</name>
<reference evidence="1" key="1">
    <citation type="submission" date="2025-08" db="UniProtKB">
        <authorList>
            <consortium name="Ensembl"/>
        </authorList>
    </citation>
    <scope>IDENTIFICATION</scope>
</reference>
<dbReference type="PANTHER" id="PTHR11223:SF3">
    <property type="entry name" value="EXPORTIN-5"/>
    <property type="match status" value="1"/>
</dbReference>
<dbReference type="GO" id="GO:0005049">
    <property type="term" value="F:nuclear export signal receptor activity"/>
    <property type="evidence" value="ECO:0007669"/>
    <property type="project" value="InterPro"/>
</dbReference>
<dbReference type="GO" id="GO:0042565">
    <property type="term" value="C:RNA nuclear export complex"/>
    <property type="evidence" value="ECO:0007669"/>
    <property type="project" value="TreeGrafter"/>
</dbReference>
<dbReference type="Ensembl" id="ENSNNAT00000017615.1">
    <property type="protein sequence ID" value="ENSNNAP00000016789.1"/>
    <property type="gene ID" value="ENSNNAG00000011292.1"/>
</dbReference>
<dbReference type="GO" id="GO:0006405">
    <property type="term" value="P:RNA export from nucleus"/>
    <property type="evidence" value="ECO:0007669"/>
    <property type="project" value="TreeGrafter"/>
</dbReference>
<dbReference type="GO" id="GO:0003723">
    <property type="term" value="F:RNA binding"/>
    <property type="evidence" value="ECO:0007669"/>
    <property type="project" value="TreeGrafter"/>
</dbReference>
<dbReference type="OrthoDB" id="2215036at2759"/>
<dbReference type="InterPro" id="IPR011989">
    <property type="entry name" value="ARM-like"/>
</dbReference>
<dbReference type="GO" id="GO:0005737">
    <property type="term" value="C:cytoplasm"/>
    <property type="evidence" value="ECO:0007669"/>
    <property type="project" value="TreeGrafter"/>
</dbReference>
<dbReference type="Gene3D" id="1.25.10.10">
    <property type="entry name" value="Leucine-rich Repeat Variant"/>
    <property type="match status" value="1"/>
</dbReference>
<sequence length="103" mass="11943">MSWDPVNTLCEQLVKAVTAMMDPASTQRYRLEALKFCEEFKKTEKSQTAIVRHFGLQILEHVVKYELLVPPIDVILQFPRCFSLKLDLHQSYYNIAIDAIISL</sequence>
<proteinExistence type="predicted"/>
<organism evidence="1 2">
    <name type="scientific">Naja naja</name>
    <name type="common">Indian cobra</name>
    <dbReference type="NCBI Taxonomy" id="35670"/>
    <lineage>
        <taxon>Eukaryota</taxon>
        <taxon>Metazoa</taxon>
        <taxon>Chordata</taxon>
        <taxon>Craniata</taxon>
        <taxon>Vertebrata</taxon>
        <taxon>Euteleostomi</taxon>
        <taxon>Lepidosauria</taxon>
        <taxon>Squamata</taxon>
        <taxon>Bifurcata</taxon>
        <taxon>Unidentata</taxon>
        <taxon>Episquamata</taxon>
        <taxon>Toxicofera</taxon>
        <taxon>Serpentes</taxon>
        <taxon>Colubroidea</taxon>
        <taxon>Elapidae</taxon>
        <taxon>Elapinae</taxon>
        <taxon>Naja</taxon>
    </lineage>
</organism>
<dbReference type="InterPro" id="IPR045065">
    <property type="entry name" value="XPO1/5"/>
</dbReference>
<protein>
    <submittedName>
        <fullName evidence="1">Uncharacterized protein</fullName>
    </submittedName>
</protein>
<keyword evidence="2" id="KW-1185">Reference proteome</keyword>
<dbReference type="PANTHER" id="PTHR11223">
    <property type="entry name" value="EXPORTIN 1/5"/>
    <property type="match status" value="1"/>
</dbReference>